<dbReference type="AlphaFoldDB" id="A0A443S800"/>
<protein>
    <submittedName>
        <fullName evidence="2">Speckle-type POZ protein B-like protein</fullName>
    </submittedName>
</protein>
<organism evidence="2 3">
    <name type="scientific">Leptotrombidium deliense</name>
    <dbReference type="NCBI Taxonomy" id="299467"/>
    <lineage>
        <taxon>Eukaryota</taxon>
        <taxon>Metazoa</taxon>
        <taxon>Ecdysozoa</taxon>
        <taxon>Arthropoda</taxon>
        <taxon>Chelicerata</taxon>
        <taxon>Arachnida</taxon>
        <taxon>Acari</taxon>
        <taxon>Acariformes</taxon>
        <taxon>Trombidiformes</taxon>
        <taxon>Prostigmata</taxon>
        <taxon>Anystina</taxon>
        <taxon>Parasitengona</taxon>
        <taxon>Trombiculoidea</taxon>
        <taxon>Trombiculidae</taxon>
        <taxon>Leptotrombidium</taxon>
    </lineage>
</organism>
<gene>
    <name evidence="2" type="ORF">B4U80_13344</name>
</gene>
<dbReference type="InterPro" id="IPR008974">
    <property type="entry name" value="TRAF-like"/>
</dbReference>
<name>A0A443S800_9ACAR</name>
<dbReference type="PANTHER" id="PTHR24413">
    <property type="entry name" value="SPECKLE-TYPE POZ PROTEIN"/>
    <property type="match status" value="1"/>
</dbReference>
<dbReference type="SUPFAM" id="SSF54695">
    <property type="entry name" value="POZ domain"/>
    <property type="match status" value="1"/>
</dbReference>
<accession>A0A443S800</accession>
<dbReference type="Gene3D" id="3.30.710.10">
    <property type="entry name" value="Potassium Channel Kv1.1, Chain A"/>
    <property type="match status" value="1"/>
</dbReference>
<dbReference type="PROSITE" id="PS50097">
    <property type="entry name" value="BTB"/>
    <property type="match status" value="1"/>
</dbReference>
<evidence type="ECO:0000313" key="2">
    <source>
        <dbReference type="EMBL" id="RWS23604.1"/>
    </source>
</evidence>
<dbReference type="InterPro" id="IPR011333">
    <property type="entry name" value="SKP1/BTB/POZ_sf"/>
</dbReference>
<dbReference type="Gene3D" id="2.60.210.10">
    <property type="entry name" value="Apoptosis, Tumor Necrosis Factor Receptor Associated Protein 2, Chain A"/>
    <property type="match status" value="1"/>
</dbReference>
<dbReference type="SUPFAM" id="SSF49599">
    <property type="entry name" value="TRAF domain-like"/>
    <property type="match status" value="1"/>
</dbReference>
<feature type="domain" description="BTB" evidence="1">
    <location>
        <begin position="167"/>
        <end position="234"/>
    </location>
</feature>
<dbReference type="Pfam" id="PF00651">
    <property type="entry name" value="BTB"/>
    <property type="match status" value="1"/>
</dbReference>
<dbReference type="CDD" id="cd18186">
    <property type="entry name" value="BTB_POZ_ZBTB_KLHL-like"/>
    <property type="match status" value="1"/>
</dbReference>
<dbReference type="Proteomes" id="UP000288716">
    <property type="component" value="Unassembled WGS sequence"/>
</dbReference>
<reference evidence="2 3" key="1">
    <citation type="journal article" date="2018" name="Gigascience">
        <title>Genomes of trombidid mites reveal novel predicted allergens and laterally-transferred genes associated with secondary metabolism.</title>
        <authorList>
            <person name="Dong X."/>
            <person name="Chaisiri K."/>
            <person name="Xia D."/>
            <person name="Armstrong S.D."/>
            <person name="Fang Y."/>
            <person name="Donnelly M.J."/>
            <person name="Kadowaki T."/>
            <person name="McGarry J.W."/>
            <person name="Darby A.C."/>
            <person name="Makepeace B.L."/>
        </authorList>
    </citation>
    <scope>NUCLEOTIDE SEQUENCE [LARGE SCALE GENOMIC DNA]</scope>
    <source>
        <strain evidence="2">UoL-UT</strain>
    </source>
</reference>
<dbReference type="STRING" id="299467.A0A443S800"/>
<dbReference type="InterPro" id="IPR000210">
    <property type="entry name" value="BTB/POZ_dom"/>
</dbReference>
<evidence type="ECO:0000313" key="3">
    <source>
        <dbReference type="Proteomes" id="UP000288716"/>
    </source>
</evidence>
<dbReference type="OrthoDB" id="6435570at2759"/>
<comment type="caution">
    <text evidence="2">The sequence shown here is derived from an EMBL/GenBank/DDBJ whole genome shotgun (WGS) entry which is preliminary data.</text>
</comment>
<evidence type="ECO:0000259" key="1">
    <source>
        <dbReference type="PROSITE" id="PS50097"/>
    </source>
</evidence>
<dbReference type="Gene3D" id="1.25.40.420">
    <property type="match status" value="1"/>
</dbReference>
<dbReference type="SMART" id="SM00225">
    <property type="entry name" value="BTB"/>
    <property type="match status" value="1"/>
</dbReference>
<proteinExistence type="predicted"/>
<sequence length="323" mass="36830">MSSESVIGVSGVEEDVLRCEWTVKDFDELQALNNRCITSPDFAGKRNAWYFLLDPNRNWVSVNLKDYEKVKKEFRAKTVFEILDLQNNQKWTSDEETATYGNGYFYRSLSLRSEAKQLMHSANGFKIVCIVTEMTEMSTICLPINTFNTNDSLCEFTKSMINCDQFSDVMIASNDGRVFNAHKFMISRSPVFKQMLLSNLIESNTSMIQIDDLSGDALEKMLRFIYSDEVLDDDSIDCEYLLAAHKYDLPLLTAKYGASLAKKANIENCIHLLILGEMTDCDELREPLLNFVALNRKEISATNGWLLLAKERPELLAKVVSMC</sequence>
<dbReference type="VEuPathDB" id="VectorBase:LDEU008436"/>
<keyword evidence="3" id="KW-1185">Reference proteome</keyword>
<dbReference type="EMBL" id="NCKV01006165">
    <property type="protein sequence ID" value="RWS23604.1"/>
    <property type="molecule type" value="Genomic_DNA"/>
</dbReference>